<reference evidence="3 4" key="1">
    <citation type="journal article" date="2024" name="Nat. Commun.">
        <title>Phylogenomics reveals the evolutionary origins of lichenization in chlorophyte algae.</title>
        <authorList>
            <person name="Puginier C."/>
            <person name="Libourel C."/>
            <person name="Otte J."/>
            <person name="Skaloud P."/>
            <person name="Haon M."/>
            <person name="Grisel S."/>
            <person name="Petersen M."/>
            <person name="Berrin J.G."/>
            <person name="Delaux P.M."/>
            <person name="Dal Grande F."/>
            <person name="Keller J."/>
        </authorList>
    </citation>
    <scope>NUCLEOTIDE SEQUENCE [LARGE SCALE GENOMIC DNA]</scope>
    <source>
        <strain evidence="3 4">SAG 2145</strain>
    </source>
</reference>
<name>A0AAW1SB61_9CHLO</name>
<dbReference type="Gene3D" id="3.10.20.90">
    <property type="entry name" value="Phosphatidylinositol 3-kinase Catalytic Subunit, Chain A, domain 1"/>
    <property type="match status" value="1"/>
</dbReference>
<feature type="compositionally biased region" description="Low complexity" evidence="1">
    <location>
        <begin position="110"/>
        <end position="136"/>
    </location>
</feature>
<feature type="compositionally biased region" description="Low complexity" evidence="1">
    <location>
        <begin position="254"/>
        <end position="287"/>
    </location>
</feature>
<proteinExistence type="predicted"/>
<keyword evidence="4" id="KW-1185">Reference proteome</keyword>
<feature type="region of interest" description="Disordered" evidence="1">
    <location>
        <begin position="1"/>
        <end position="140"/>
    </location>
</feature>
<feature type="compositionally biased region" description="Polar residues" evidence="1">
    <location>
        <begin position="381"/>
        <end position="392"/>
    </location>
</feature>
<dbReference type="CDD" id="cd09212">
    <property type="entry name" value="PUB"/>
    <property type="match status" value="1"/>
</dbReference>
<dbReference type="AlphaFoldDB" id="A0AAW1SB61"/>
<dbReference type="Gene3D" id="1.20.58.2190">
    <property type="match status" value="1"/>
</dbReference>
<dbReference type="Pfam" id="PF09409">
    <property type="entry name" value="PUB"/>
    <property type="match status" value="1"/>
</dbReference>
<dbReference type="InterPro" id="IPR018997">
    <property type="entry name" value="PUB_domain"/>
</dbReference>
<evidence type="ECO:0000313" key="4">
    <source>
        <dbReference type="Proteomes" id="UP001438707"/>
    </source>
</evidence>
<protein>
    <recommendedName>
        <fullName evidence="2">UBX domain-containing protein</fullName>
    </recommendedName>
</protein>
<organism evidence="3 4">
    <name type="scientific">Apatococcus lobatus</name>
    <dbReference type="NCBI Taxonomy" id="904363"/>
    <lineage>
        <taxon>Eukaryota</taxon>
        <taxon>Viridiplantae</taxon>
        <taxon>Chlorophyta</taxon>
        <taxon>core chlorophytes</taxon>
        <taxon>Trebouxiophyceae</taxon>
        <taxon>Chlorellales</taxon>
        <taxon>Chlorellaceae</taxon>
        <taxon>Apatococcus</taxon>
    </lineage>
</organism>
<evidence type="ECO:0000313" key="3">
    <source>
        <dbReference type="EMBL" id="KAK9843222.1"/>
    </source>
</evidence>
<feature type="compositionally biased region" description="Polar residues" evidence="1">
    <location>
        <begin position="40"/>
        <end position="56"/>
    </location>
</feature>
<feature type="region of interest" description="Disordered" evidence="1">
    <location>
        <begin position="245"/>
        <end position="326"/>
    </location>
</feature>
<comment type="caution">
    <text evidence="3">The sequence shown here is derived from an EMBL/GenBank/DDBJ whole genome shotgun (WGS) entry which is preliminary data.</text>
</comment>
<dbReference type="InterPro" id="IPR001012">
    <property type="entry name" value="UBX_dom"/>
</dbReference>
<feature type="compositionally biased region" description="Low complexity" evidence="1">
    <location>
        <begin position="26"/>
        <end position="37"/>
    </location>
</feature>
<evidence type="ECO:0000256" key="1">
    <source>
        <dbReference type="SAM" id="MobiDB-lite"/>
    </source>
</evidence>
<dbReference type="SMART" id="SM00580">
    <property type="entry name" value="PUG"/>
    <property type="match status" value="1"/>
</dbReference>
<accession>A0AAW1SB61</accession>
<dbReference type="Proteomes" id="UP001438707">
    <property type="component" value="Unassembled WGS sequence"/>
</dbReference>
<gene>
    <name evidence="3" type="ORF">WJX74_008871</name>
</gene>
<feature type="domain" description="UBX" evidence="2">
    <location>
        <begin position="464"/>
        <end position="540"/>
    </location>
</feature>
<feature type="region of interest" description="Disordered" evidence="1">
    <location>
        <begin position="339"/>
        <end position="392"/>
    </location>
</feature>
<dbReference type="EMBL" id="JALJOS010000002">
    <property type="protein sequence ID" value="KAK9843222.1"/>
    <property type="molecule type" value="Genomic_DNA"/>
</dbReference>
<sequence length="576" mass="59386">MDKLKSFFKKEPKASGRRLGSAGDIQSSHSAASQAASGRPTPSSSRSALGNGSRSPWESAGEPRVLSSQSSSQPPPGERRAASLSPAGAAQTSATSPGAGGKSWQRGTTANQSAASAMSSSQLPAAASSSQPEAGADPSEEVQSAVAVFLSQAEPESAAPQTLIRILHNICSQPDNPKFRSLKMSNAKIRASILETPGALDLLEACGFQMQLAGGSSEAAEGTLSLPMHCDLAECRATRQLLQTAMPSSPDATPQGAAPASASLPAQPTSSAAPAPAQHAQQGSSAPLPTQHTAAPGGPASSAAPGNEGPVAFLGPGPPTSSSANAAYSSDAHHMLPQALGCRNGASPAVPPLDMGSPAVPRLRPMPASSQAAEESAEDSVGQNPQSSGSSTIQVVEVQRNTQVLLPVELNAEVPEWIFERTGLELKRMWQAARKQREQDQMLMTRATRERLAQQRMGTAATRTPSSTSTIRVRFPNGLLLQGNFAAAEPVAMVEAWVADALADPLTPFNLILPTRQALQAGRGQTVKQADLMPAVTLSFQQVGEALSGPAGWGTHGSTQHALIRDELLRAARPAA</sequence>
<dbReference type="PANTHER" id="PTHR23153:SF38">
    <property type="entry name" value="UBX DOMAIN-CONTAINING PROTEIN 6"/>
    <property type="match status" value="1"/>
</dbReference>
<dbReference type="PANTHER" id="PTHR23153">
    <property type="entry name" value="UBX-RELATED"/>
    <property type="match status" value="1"/>
</dbReference>
<dbReference type="PROSITE" id="PS50033">
    <property type="entry name" value="UBX"/>
    <property type="match status" value="1"/>
</dbReference>
<feature type="compositionally biased region" description="Low complexity" evidence="1">
    <location>
        <begin position="294"/>
        <end position="306"/>
    </location>
</feature>
<dbReference type="InterPro" id="IPR029071">
    <property type="entry name" value="Ubiquitin-like_domsf"/>
</dbReference>
<dbReference type="SUPFAM" id="SSF143503">
    <property type="entry name" value="PUG domain-like"/>
    <property type="match status" value="1"/>
</dbReference>
<dbReference type="GO" id="GO:0005737">
    <property type="term" value="C:cytoplasm"/>
    <property type="evidence" value="ECO:0007669"/>
    <property type="project" value="TreeGrafter"/>
</dbReference>
<dbReference type="SUPFAM" id="SSF54236">
    <property type="entry name" value="Ubiquitin-like"/>
    <property type="match status" value="1"/>
</dbReference>
<dbReference type="InterPro" id="IPR036339">
    <property type="entry name" value="PUB-like_dom_sf"/>
</dbReference>
<feature type="compositionally biased region" description="Basic and acidic residues" evidence="1">
    <location>
        <begin position="1"/>
        <end position="14"/>
    </location>
</feature>
<evidence type="ECO:0000259" key="2">
    <source>
        <dbReference type="PROSITE" id="PS50033"/>
    </source>
</evidence>
<dbReference type="Pfam" id="PF00789">
    <property type="entry name" value="UBX"/>
    <property type="match status" value="1"/>
</dbReference>